<dbReference type="Pfam" id="PF01485">
    <property type="entry name" value="IBR"/>
    <property type="match status" value="2"/>
</dbReference>
<dbReference type="InterPro" id="IPR002867">
    <property type="entry name" value="IBR_dom"/>
</dbReference>
<organism evidence="17 18">
    <name type="scientific">Lithospermum erythrorhizon</name>
    <name type="common">Purple gromwell</name>
    <name type="synonym">Lithospermum officinale var. erythrorhizon</name>
    <dbReference type="NCBI Taxonomy" id="34254"/>
    <lineage>
        <taxon>Eukaryota</taxon>
        <taxon>Viridiplantae</taxon>
        <taxon>Streptophyta</taxon>
        <taxon>Embryophyta</taxon>
        <taxon>Tracheophyta</taxon>
        <taxon>Spermatophyta</taxon>
        <taxon>Magnoliopsida</taxon>
        <taxon>eudicotyledons</taxon>
        <taxon>Gunneridae</taxon>
        <taxon>Pentapetalae</taxon>
        <taxon>asterids</taxon>
        <taxon>lamiids</taxon>
        <taxon>Boraginales</taxon>
        <taxon>Boraginaceae</taxon>
        <taxon>Boraginoideae</taxon>
        <taxon>Lithospermeae</taxon>
        <taxon>Lithospermum</taxon>
    </lineage>
</organism>
<evidence type="ECO:0000256" key="9">
    <source>
        <dbReference type="ARBA" id="ARBA00022737"/>
    </source>
</evidence>
<sequence length="543" mass="62825">MDNDLYLSSDDKSFDHVYDYYDDGYDDNDDEFIEEPDDADYVEEQDKVTEKVSSCKVITKESLMAAQKNDLQRVMDLLLVKEHYARTLLIHFRWDAYKIVDILFERGKEWLFSAAGVPMAIDNNVQSSLSVVEVTCEICYDDVPVDETTIMDCGHRFCNNCWREHFIVKINEGQSRRITCMAYKCMSICDDGSIRSLVGAQDRGLAEKFDRYLFESYIEDNKLINWCPSVPHCGNAICVEADEYCEVECACGLQFCFNCLTEAHSPCSCLMWRLWTKKSQDESETVNWLTANTKYCPKCHKPVEKNGGCNLVTCVCGQHFCWLCGGATGLIHTWSSIEGHSCGRYKEDQDKKADLARKKHFRYTHYYSRFKAHLHSSSKETELKEKVQEKVGKLESRFQKNPKDFSWVGNGIHRLMRSRRILTNSYPFAYFMFGDELLNEMTQEERQIKQNLFEDHQQQLEANLEKLSKDLEEEFSDYSDDNLCKMKMRITALSDMIDKFCRGLYEFIDNDLLGPVQAIHIIAPYTSNGAEKAATLHGEQPGK</sequence>
<evidence type="ECO:0000256" key="4">
    <source>
        <dbReference type="ARBA" id="ARBA00004906"/>
    </source>
</evidence>
<evidence type="ECO:0000313" key="17">
    <source>
        <dbReference type="EMBL" id="GAA0174685.1"/>
    </source>
</evidence>
<dbReference type="AlphaFoldDB" id="A0AAV3REF4"/>
<keyword evidence="7" id="KW-0808">Transferase</keyword>
<dbReference type="SUPFAM" id="SSF57850">
    <property type="entry name" value="RING/U-box"/>
    <property type="match status" value="3"/>
</dbReference>
<evidence type="ECO:0000256" key="10">
    <source>
        <dbReference type="ARBA" id="ARBA00022771"/>
    </source>
</evidence>
<keyword evidence="10 13" id="KW-0863">Zinc-finger</keyword>
<protein>
    <recommendedName>
        <fullName evidence="6">RBR-type E3 ubiquitin transferase</fullName>
        <ecNumber evidence="6">2.3.2.31</ecNumber>
    </recommendedName>
</protein>
<dbReference type="EMBL" id="BAABME010009175">
    <property type="protein sequence ID" value="GAA0174685.1"/>
    <property type="molecule type" value="Genomic_DNA"/>
</dbReference>
<feature type="coiled-coil region" evidence="14">
    <location>
        <begin position="450"/>
        <end position="481"/>
    </location>
</feature>
<reference evidence="17 18" key="1">
    <citation type="submission" date="2024-01" db="EMBL/GenBank/DDBJ databases">
        <title>The complete chloroplast genome sequence of Lithospermum erythrorhizon: insights into the phylogenetic relationship among Boraginaceae species and the maternal lineages of purple gromwells.</title>
        <authorList>
            <person name="Okada T."/>
            <person name="Watanabe K."/>
        </authorList>
    </citation>
    <scope>NUCLEOTIDE SEQUENCE [LARGE SCALE GENOMIC DNA]</scope>
</reference>
<evidence type="ECO:0000256" key="8">
    <source>
        <dbReference type="ARBA" id="ARBA00022723"/>
    </source>
</evidence>
<evidence type="ECO:0000256" key="5">
    <source>
        <dbReference type="ARBA" id="ARBA00005884"/>
    </source>
</evidence>
<dbReference type="SMART" id="SM00647">
    <property type="entry name" value="IBR"/>
    <property type="match status" value="2"/>
</dbReference>
<comment type="caution">
    <text evidence="17">The sequence shown here is derived from an EMBL/GenBank/DDBJ whole genome shotgun (WGS) entry which is preliminary data.</text>
</comment>
<evidence type="ECO:0000256" key="14">
    <source>
        <dbReference type="SAM" id="Coils"/>
    </source>
</evidence>
<evidence type="ECO:0000259" key="15">
    <source>
        <dbReference type="PROSITE" id="PS50089"/>
    </source>
</evidence>
<evidence type="ECO:0000313" key="18">
    <source>
        <dbReference type="Proteomes" id="UP001454036"/>
    </source>
</evidence>
<keyword evidence="8" id="KW-0479">Metal-binding</keyword>
<keyword evidence="12" id="KW-0862">Zinc</keyword>
<evidence type="ECO:0000256" key="2">
    <source>
        <dbReference type="ARBA" id="ARBA00001947"/>
    </source>
</evidence>
<comment type="catalytic activity">
    <reaction evidence="1">
        <text>[E2 ubiquitin-conjugating enzyme]-S-ubiquitinyl-L-cysteine + [acceptor protein]-L-lysine = [E2 ubiquitin-conjugating enzyme]-L-cysteine + [acceptor protein]-N(6)-ubiquitinyl-L-lysine.</text>
        <dbReference type="EC" id="2.3.2.31"/>
    </reaction>
</comment>
<dbReference type="PROSITE" id="PS50089">
    <property type="entry name" value="ZF_RING_2"/>
    <property type="match status" value="1"/>
</dbReference>
<keyword evidence="9" id="KW-0677">Repeat</keyword>
<dbReference type="FunFam" id="1.20.120.1750:FF:000013">
    <property type="entry name" value="RBR-type E3 ubiquitin transferase"/>
    <property type="match status" value="1"/>
</dbReference>
<accession>A0AAV3REF4</accession>
<evidence type="ECO:0000256" key="7">
    <source>
        <dbReference type="ARBA" id="ARBA00022679"/>
    </source>
</evidence>
<keyword evidence="18" id="KW-1185">Reference proteome</keyword>
<dbReference type="Pfam" id="PF19422">
    <property type="entry name" value="Ariadne"/>
    <property type="match status" value="1"/>
</dbReference>
<dbReference type="CDD" id="cd16773">
    <property type="entry name" value="RING-HC_RBR_TRIAD1"/>
    <property type="match status" value="1"/>
</dbReference>
<evidence type="ECO:0000259" key="16">
    <source>
        <dbReference type="PROSITE" id="PS51873"/>
    </source>
</evidence>
<dbReference type="Pfam" id="PF00097">
    <property type="entry name" value="zf-C3HC4"/>
    <property type="match status" value="1"/>
</dbReference>
<dbReference type="GO" id="GO:0016874">
    <property type="term" value="F:ligase activity"/>
    <property type="evidence" value="ECO:0007669"/>
    <property type="project" value="UniProtKB-KW"/>
</dbReference>
<evidence type="ECO:0000256" key="12">
    <source>
        <dbReference type="ARBA" id="ARBA00022833"/>
    </source>
</evidence>
<dbReference type="FunFam" id="3.30.40.10:FF:000019">
    <property type="entry name" value="RBR-type E3 ubiquitin transferase"/>
    <property type="match status" value="1"/>
</dbReference>
<dbReference type="InterPro" id="IPR044066">
    <property type="entry name" value="TRIAD_supradom"/>
</dbReference>
<comment type="pathway">
    <text evidence="4">Protein modification; protein ubiquitination.</text>
</comment>
<dbReference type="PROSITE" id="PS51873">
    <property type="entry name" value="TRIAD"/>
    <property type="match status" value="1"/>
</dbReference>
<dbReference type="InterPro" id="IPR001841">
    <property type="entry name" value="Znf_RING"/>
</dbReference>
<name>A0AAV3REF4_LITER</name>
<comment type="similarity">
    <text evidence="5">Belongs to the RBR family. Ariadne subfamily.</text>
</comment>
<dbReference type="InterPro" id="IPR031127">
    <property type="entry name" value="E3_UB_ligase_RBR"/>
</dbReference>
<dbReference type="Proteomes" id="UP001454036">
    <property type="component" value="Unassembled WGS sequence"/>
</dbReference>
<comment type="cofactor">
    <cofactor evidence="2">
        <name>Zn(2+)</name>
        <dbReference type="ChEBI" id="CHEBI:29105"/>
    </cofactor>
</comment>
<dbReference type="GO" id="GO:0016567">
    <property type="term" value="P:protein ubiquitination"/>
    <property type="evidence" value="ECO:0007669"/>
    <property type="project" value="InterPro"/>
</dbReference>
<feature type="domain" description="RING-type" evidence="16">
    <location>
        <begin position="132"/>
        <end position="346"/>
    </location>
</feature>
<dbReference type="CDD" id="cd20346">
    <property type="entry name" value="BRcat_RBR_ANKIB1"/>
    <property type="match status" value="1"/>
</dbReference>
<gene>
    <name evidence="17" type="ORF">LIER_28021</name>
</gene>
<evidence type="ECO:0000256" key="6">
    <source>
        <dbReference type="ARBA" id="ARBA00012251"/>
    </source>
</evidence>
<proteinExistence type="inferred from homology"/>
<evidence type="ECO:0000256" key="1">
    <source>
        <dbReference type="ARBA" id="ARBA00001798"/>
    </source>
</evidence>
<dbReference type="GO" id="GO:0008270">
    <property type="term" value="F:zinc ion binding"/>
    <property type="evidence" value="ECO:0007669"/>
    <property type="project" value="UniProtKB-KW"/>
</dbReference>
<dbReference type="GO" id="GO:0061630">
    <property type="term" value="F:ubiquitin protein ligase activity"/>
    <property type="evidence" value="ECO:0007669"/>
    <property type="project" value="UniProtKB-EC"/>
</dbReference>
<feature type="domain" description="RING-type" evidence="15">
    <location>
        <begin position="136"/>
        <end position="184"/>
    </location>
</feature>
<dbReference type="PANTHER" id="PTHR11685">
    <property type="entry name" value="RBR FAMILY RING FINGER AND IBR DOMAIN-CONTAINING"/>
    <property type="match status" value="1"/>
</dbReference>
<evidence type="ECO:0000256" key="11">
    <source>
        <dbReference type="ARBA" id="ARBA00022786"/>
    </source>
</evidence>
<keyword evidence="17" id="KW-0436">Ligase</keyword>
<comment type="function">
    <text evidence="3">Might act as an E3 ubiquitin-protein ligase, or as part of E3 complex, which accepts ubiquitin from specific E2 ubiquitin-conjugating enzymes and then transfers it to substrates.</text>
</comment>
<dbReference type="CDD" id="cd22586">
    <property type="entry name" value="Rcat_RBR_ARI1-like"/>
    <property type="match status" value="1"/>
</dbReference>
<evidence type="ECO:0000256" key="3">
    <source>
        <dbReference type="ARBA" id="ARBA00003976"/>
    </source>
</evidence>
<dbReference type="Gene3D" id="3.30.40.10">
    <property type="entry name" value="Zinc/RING finger domain, C3HC4 (zinc finger)"/>
    <property type="match status" value="1"/>
</dbReference>
<evidence type="ECO:0000256" key="13">
    <source>
        <dbReference type="PROSITE-ProRule" id="PRU00175"/>
    </source>
</evidence>
<keyword evidence="14" id="KW-0175">Coiled coil</keyword>
<dbReference type="InterPro" id="IPR045840">
    <property type="entry name" value="Ariadne"/>
</dbReference>
<dbReference type="InterPro" id="IPR013083">
    <property type="entry name" value="Znf_RING/FYVE/PHD"/>
</dbReference>
<keyword evidence="11" id="KW-0833">Ubl conjugation pathway</keyword>
<dbReference type="InterPro" id="IPR018957">
    <property type="entry name" value="Znf_C3HC4_RING-type"/>
</dbReference>
<dbReference type="Gene3D" id="1.20.120.1750">
    <property type="match status" value="1"/>
</dbReference>
<dbReference type="EC" id="2.3.2.31" evidence="6"/>